<dbReference type="SUPFAM" id="SSF53474">
    <property type="entry name" value="alpha/beta-Hydrolases"/>
    <property type="match status" value="1"/>
</dbReference>
<comment type="caution">
    <text evidence="5">The sequence shown here is derived from an EMBL/GenBank/DDBJ whole genome shotgun (WGS) entry which is preliminary data.</text>
</comment>
<sequence length="349" mass="37208">MRRTVSVGALALAAALLTPAAVAPAGAATVPPPSATPTPTVTSTPAPTQSRPPAQDPLAFTVTRTFSYGPRARQRMDVWWQPDGVRRPAVFVLHGGWWSGGDKKYMTAVTKSYAELGYTVFNLNYRLSSDAAWPAQRSDTLAAIALARKHADYFSFDPNRYVIVGFSAGGHIATSVGTYKDGVPGLRGVVGISPVVSPLTAYSDGDQGADFDQRKLRQSAIALAGGCLPTGRCARVWSSMEVPWHASAHDAPVLSVHSEEEFVPAYQSELLKEQLAQVGVPMDIRVVPGFYHSSPLYREPGVAQGVQEWIAGKLGTPTPATPATPGRSRSVASEPPSPREVAWREPAAH</sequence>
<dbReference type="AlphaFoldDB" id="A0A367FGL9"/>
<feature type="compositionally biased region" description="Low complexity" evidence="2">
    <location>
        <begin position="37"/>
        <end position="48"/>
    </location>
</feature>
<keyword evidence="1 5" id="KW-0378">Hydrolase</keyword>
<feature type="domain" description="BD-FAE-like" evidence="4">
    <location>
        <begin position="86"/>
        <end position="181"/>
    </location>
</feature>
<dbReference type="EMBL" id="QOIL01000011">
    <property type="protein sequence ID" value="RCG29516.1"/>
    <property type="molecule type" value="Genomic_DNA"/>
</dbReference>
<evidence type="ECO:0000313" key="6">
    <source>
        <dbReference type="Proteomes" id="UP000253094"/>
    </source>
</evidence>
<evidence type="ECO:0000256" key="1">
    <source>
        <dbReference type="ARBA" id="ARBA00022801"/>
    </source>
</evidence>
<evidence type="ECO:0000259" key="4">
    <source>
        <dbReference type="Pfam" id="PF20434"/>
    </source>
</evidence>
<evidence type="ECO:0000313" key="5">
    <source>
        <dbReference type="EMBL" id="RCG29516.1"/>
    </source>
</evidence>
<dbReference type="InterPro" id="IPR049492">
    <property type="entry name" value="BD-FAE-like_dom"/>
</dbReference>
<dbReference type="Proteomes" id="UP000253094">
    <property type="component" value="Unassembled WGS sequence"/>
</dbReference>
<feature type="chain" id="PRO_5016688654" evidence="3">
    <location>
        <begin position="28"/>
        <end position="349"/>
    </location>
</feature>
<dbReference type="InterPro" id="IPR050300">
    <property type="entry name" value="GDXG_lipolytic_enzyme"/>
</dbReference>
<name>A0A367FGL9_9ACTN</name>
<dbReference type="PANTHER" id="PTHR48081">
    <property type="entry name" value="AB HYDROLASE SUPERFAMILY PROTEIN C4A8.06C"/>
    <property type="match status" value="1"/>
</dbReference>
<protein>
    <submittedName>
        <fullName evidence="5">Alpha/beta hydrolase</fullName>
    </submittedName>
</protein>
<evidence type="ECO:0000256" key="2">
    <source>
        <dbReference type="SAM" id="MobiDB-lite"/>
    </source>
</evidence>
<dbReference type="Pfam" id="PF20434">
    <property type="entry name" value="BD-FAE"/>
    <property type="match status" value="1"/>
</dbReference>
<feature type="region of interest" description="Disordered" evidence="2">
    <location>
        <begin position="313"/>
        <end position="349"/>
    </location>
</feature>
<evidence type="ECO:0000256" key="3">
    <source>
        <dbReference type="SAM" id="SignalP"/>
    </source>
</evidence>
<proteinExistence type="predicted"/>
<dbReference type="GO" id="GO:0016787">
    <property type="term" value="F:hydrolase activity"/>
    <property type="evidence" value="ECO:0007669"/>
    <property type="project" value="UniProtKB-KW"/>
</dbReference>
<feature type="compositionally biased region" description="Low complexity" evidence="2">
    <location>
        <begin position="316"/>
        <end position="325"/>
    </location>
</feature>
<organism evidence="5 6">
    <name type="scientific">Sphaerisporangium album</name>
    <dbReference type="NCBI Taxonomy" id="509200"/>
    <lineage>
        <taxon>Bacteria</taxon>
        <taxon>Bacillati</taxon>
        <taxon>Actinomycetota</taxon>
        <taxon>Actinomycetes</taxon>
        <taxon>Streptosporangiales</taxon>
        <taxon>Streptosporangiaceae</taxon>
        <taxon>Sphaerisporangium</taxon>
    </lineage>
</organism>
<accession>A0A367FGL9</accession>
<feature type="signal peptide" evidence="3">
    <location>
        <begin position="1"/>
        <end position="27"/>
    </location>
</feature>
<dbReference type="Gene3D" id="3.40.50.1820">
    <property type="entry name" value="alpha/beta hydrolase"/>
    <property type="match status" value="1"/>
</dbReference>
<keyword evidence="3" id="KW-0732">Signal</keyword>
<reference evidence="5 6" key="1">
    <citation type="submission" date="2018-06" db="EMBL/GenBank/DDBJ databases">
        <title>Sphaerisporangium craniellae sp. nov., isolated from a marine sponge in the South China Sea.</title>
        <authorList>
            <person name="Li L."/>
        </authorList>
    </citation>
    <scope>NUCLEOTIDE SEQUENCE [LARGE SCALE GENOMIC DNA]</scope>
    <source>
        <strain evidence="5 6">CCTCC AA 208026</strain>
    </source>
</reference>
<keyword evidence="6" id="KW-1185">Reference proteome</keyword>
<feature type="region of interest" description="Disordered" evidence="2">
    <location>
        <begin position="25"/>
        <end position="56"/>
    </location>
</feature>
<dbReference type="InterPro" id="IPR029058">
    <property type="entry name" value="AB_hydrolase_fold"/>
</dbReference>
<gene>
    <name evidence="5" type="ORF">DQ384_21055</name>
</gene>
<dbReference type="OrthoDB" id="255603at2"/>